<evidence type="ECO:0000313" key="3">
    <source>
        <dbReference type="Proteomes" id="UP001243009"/>
    </source>
</evidence>
<dbReference type="SUPFAM" id="SSF82657">
    <property type="entry name" value="BolA-like"/>
    <property type="match status" value="1"/>
</dbReference>
<dbReference type="Pfam" id="PF01722">
    <property type="entry name" value="BolA"/>
    <property type="match status" value="1"/>
</dbReference>
<protein>
    <submittedName>
        <fullName evidence="2">BolA family protein</fullName>
    </submittedName>
</protein>
<accession>A0ABT9E6W8</accession>
<gene>
    <name evidence="2" type="ORF">Q7A36_26580</name>
</gene>
<dbReference type="Proteomes" id="UP001243009">
    <property type="component" value="Unassembled WGS sequence"/>
</dbReference>
<sequence length="93" mass="9904">MQTRSERIRHALETAFPPARVEVADDSHRHAGHAGAQPEGETHFSVLAVSPAFAGMTRVARSRAAHAALEAEFGSGLHALSLRLLTPEEAARG</sequence>
<dbReference type="PANTHER" id="PTHR46230:SF7">
    <property type="entry name" value="BOLA-LIKE PROTEIN 1"/>
    <property type="match status" value="1"/>
</dbReference>
<name>A0ABT9E6W8_9PROT</name>
<evidence type="ECO:0000313" key="2">
    <source>
        <dbReference type="EMBL" id="MDO9711937.1"/>
    </source>
</evidence>
<dbReference type="PIRSF" id="PIRSF003113">
    <property type="entry name" value="BolA"/>
    <property type="match status" value="1"/>
</dbReference>
<comment type="similarity">
    <text evidence="1">Belongs to the BolA/IbaG family.</text>
</comment>
<comment type="caution">
    <text evidence="2">The sequence shown here is derived from an EMBL/GenBank/DDBJ whole genome shotgun (WGS) entry which is preliminary data.</text>
</comment>
<keyword evidence="3" id="KW-1185">Reference proteome</keyword>
<dbReference type="InterPro" id="IPR036065">
    <property type="entry name" value="BolA-like_sf"/>
</dbReference>
<evidence type="ECO:0000256" key="1">
    <source>
        <dbReference type="RuleBase" id="RU003860"/>
    </source>
</evidence>
<reference evidence="2 3" key="1">
    <citation type="submission" date="2023-08" db="EMBL/GenBank/DDBJ databases">
        <title>The draft genome sequence of Paracraurococcus sp. LOR1-02.</title>
        <authorList>
            <person name="Kingkaew E."/>
            <person name="Tanasupawat S."/>
        </authorList>
    </citation>
    <scope>NUCLEOTIDE SEQUENCE [LARGE SCALE GENOMIC DNA]</scope>
    <source>
        <strain evidence="2 3">LOR1-02</strain>
    </source>
</reference>
<dbReference type="InterPro" id="IPR002634">
    <property type="entry name" value="BolA"/>
</dbReference>
<dbReference type="PANTHER" id="PTHR46230">
    <property type="match status" value="1"/>
</dbReference>
<dbReference type="RefSeq" id="WP_305106793.1">
    <property type="nucleotide sequence ID" value="NZ_JAUTWS010000037.1"/>
</dbReference>
<dbReference type="EMBL" id="JAUTWS010000037">
    <property type="protein sequence ID" value="MDO9711937.1"/>
    <property type="molecule type" value="Genomic_DNA"/>
</dbReference>
<organism evidence="2 3">
    <name type="scientific">Paracraurococcus lichenis</name>
    <dbReference type="NCBI Taxonomy" id="3064888"/>
    <lineage>
        <taxon>Bacteria</taxon>
        <taxon>Pseudomonadati</taxon>
        <taxon>Pseudomonadota</taxon>
        <taxon>Alphaproteobacteria</taxon>
        <taxon>Acetobacterales</taxon>
        <taxon>Roseomonadaceae</taxon>
        <taxon>Paracraurococcus</taxon>
    </lineage>
</organism>
<proteinExistence type="inferred from homology"/>
<dbReference type="Gene3D" id="3.30.300.90">
    <property type="entry name" value="BolA-like"/>
    <property type="match status" value="1"/>
</dbReference>